<evidence type="ECO:0008006" key="3">
    <source>
        <dbReference type="Google" id="ProtNLM"/>
    </source>
</evidence>
<dbReference type="GO" id="GO:0003676">
    <property type="term" value="F:nucleic acid binding"/>
    <property type="evidence" value="ECO:0007669"/>
    <property type="project" value="InterPro"/>
</dbReference>
<proteinExistence type="predicted"/>
<gene>
    <name evidence="1" type="ORF">LIER_00595</name>
</gene>
<keyword evidence="2" id="KW-1185">Reference proteome</keyword>
<accession>A0AAV3NIH6</accession>
<dbReference type="PANTHER" id="PTHR48475:SF1">
    <property type="entry name" value="RNASE H TYPE-1 DOMAIN-CONTAINING PROTEIN"/>
    <property type="match status" value="1"/>
</dbReference>
<dbReference type="AlphaFoldDB" id="A0AAV3NIH6"/>
<name>A0AAV3NIH6_LITER</name>
<protein>
    <recommendedName>
        <fullName evidence="3">RNase H type-1 domain-containing protein</fullName>
    </recommendedName>
</protein>
<comment type="caution">
    <text evidence="1">The sequence shown here is derived from an EMBL/GenBank/DDBJ whole genome shotgun (WGS) entry which is preliminary data.</text>
</comment>
<evidence type="ECO:0000313" key="2">
    <source>
        <dbReference type="Proteomes" id="UP001454036"/>
    </source>
</evidence>
<reference evidence="1 2" key="1">
    <citation type="submission" date="2024-01" db="EMBL/GenBank/DDBJ databases">
        <title>The complete chloroplast genome sequence of Lithospermum erythrorhizon: insights into the phylogenetic relationship among Boraginaceae species and the maternal lineages of purple gromwells.</title>
        <authorList>
            <person name="Okada T."/>
            <person name="Watanabe K."/>
        </authorList>
    </citation>
    <scope>NUCLEOTIDE SEQUENCE [LARGE SCALE GENOMIC DNA]</scope>
</reference>
<organism evidence="1 2">
    <name type="scientific">Lithospermum erythrorhizon</name>
    <name type="common">Purple gromwell</name>
    <name type="synonym">Lithospermum officinale var. erythrorhizon</name>
    <dbReference type="NCBI Taxonomy" id="34254"/>
    <lineage>
        <taxon>Eukaryota</taxon>
        <taxon>Viridiplantae</taxon>
        <taxon>Streptophyta</taxon>
        <taxon>Embryophyta</taxon>
        <taxon>Tracheophyta</taxon>
        <taxon>Spermatophyta</taxon>
        <taxon>Magnoliopsida</taxon>
        <taxon>eudicotyledons</taxon>
        <taxon>Gunneridae</taxon>
        <taxon>Pentapetalae</taxon>
        <taxon>asterids</taxon>
        <taxon>lamiids</taxon>
        <taxon>Boraginales</taxon>
        <taxon>Boraginaceae</taxon>
        <taxon>Boraginoideae</taxon>
        <taxon>Lithospermeae</taxon>
        <taxon>Lithospermum</taxon>
    </lineage>
</organism>
<evidence type="ECO:0000313" key="1">
    <source>
        <dbReference type="EMBL" id="GAA0138949.1"/>
    </source>
</evidence>
<sequence length="129" mass="15242">MDQVKGVCGVRHEPLVTYHARSILLAKAFEKIVFEHIPRAQNEEVDHLSRLATTYYDELLEGVYVDIYEIPAYEEARSLPVLEEPKDWRTPIARYLVTSQLPESVTEARKIKNRSFRFYMYDEELYKKS</sequence>
<dbReference type="Proteomes" id="UP001454036">
    <property type="component" value="Unassembled WGS sequence"/>
</dbReference>
<dbReference type="PANTHER" id="PTHR48475">
    <property type="entry name" value="RIBONUCLEASE H"/>
    <property type="match status" value="1"/>
</dbReference>
<dbReference type="Gene3D" id="3.30.420.10">
    <property type="entry name" value="Ribonuclease H-like superfamily/Ribonuclease H"/>
    <property type="match status" value="1"/>
</dbReference>
<dbReference type="InterPro" id="IPR036397">
    <property type="entry name" value="RNaseH_sf"/>
</dbReference>
<dbReference type="EMBL" id="BAABME010000046">
    <property type="protein sequence ID" value="GAA0138949.1"/>
    <property type="molecule type" value="Genomic_DNA"/>
</dbReference>